<reference evidence="2 3" key="1">
    <citation type="submission" date="2018-02" db="EMBL/GenBank/DDBJ databases">
        <title>Complete genome of Nitrosopumilus oxyclinae HCE1.</title>
        <authorList>
            <person name="Qin W."/>
            <person name="Zheng Y."/>
            <person name="Stahl D.A."/>
        </authorList>
    </citation>
    <scope>NUCLEOTIDE SEQUENCE [LARGE SCALE GENOMIC DNA]</scope>
    <source>
        <strain evidence="2 3">HCE1</strain>
    </source>
</reference>
<organism evidence="2 3">
    <name type="scientific">Nitrosopumilus oxyclinae</name>
    <dbReference type="NCBI Taxonomy" id="1959104"/>
    <lineage>
        <taxon>Archaea</taxon>
        <taxon>Nitrososphaerota</taxon>
        <taxon>Nitrososphaeria</taxon>
        <taxon>Nitrosopumilales</taxon>
        <taxon>Nitrosopumilaceae</taxon>
        <taxon>Nitrosopumilus</taxon>
    </lineage>
</organism>
<dbReference type="InterPro" id="IPR036388">
    <property type="entry name" value="WH-like_DNA-bd_sf"/>
</dbReference>
<dbReference type="PANTHER" id="PTHR34293">
    <property type="entry name" value="HTH-TYPE TRANSCRIPTIONAL REGULATOR TRMBL2"/>
    <property type="match status" value="1"/>
</dbReference>
<name>A0A7D5M2N9_9ARCH</name>
<dbReference type="InterPro" id="IPR051797">
    <property type="entry name" value="TrmB-like"/>
</dbReference>
<gene>
    <name evidence="2" type="ORF">C5F49_03875</name>
</gene>
<dbReference type="KEGG" id="nox:C5F49_03875"/>
<dbReference type="AlphaFoldDB" id="A0A7D5M2N9"/>
<dbReference type="Pfam" id="PF01978">
    <property type="entry name" value="TrmB"/>
    <property type="match status" value="1"/>
</dbReference>
<protein>
    <submittedName>
        <fullName evidence="2">TrmB family transcriptional regulator</fullName>
    </submittedName>
</protein>
<dbReference type="InterPro" id="IPR036390">
    <property type="entry name" value="WH_DNA-bd_sf"/>
</dbReference>
<dbReference type="PANTHER" id="PTHR34293:SF1">
    <property type="entry name" value="HTH-TYPE TRANSCRIPTIONAL REGULATOR TRMBL2"/>
    <property type="match status" value="1"/>
</dbReference>
<evidence type="ECO:0000313" key="2">
    <source>
        <dbReference type="EMBL" id="QLH04551.1"/>
    </source>
</evidence>
<sequence>MMSYQEQVTGIAIELEEILDLDDLEAKVYLNLLRAGPITASALAKELDIDRARMYRTVDKLVSRNIISTTLSSPKLCIAADPHDALKIALGKKEDEVNKIKKSGEAIIDKINNEISTSQVSTVPTFRVVQGRQNIYADIAHLIENSTGITYIATTLDDISRMYHSTIPEKISICEKNGGQVRLLVDMTDPKLAPFVKRFNATETRIGKLPSKGRMVVQMDKKMIMSDSAASSHNSNADADFSLCTNSSEMVDNIFTLCSFLWDASKPLKTIDVKQYVRKTKS</sequence>
<keyword evidence="3" id="KW-1185">Reference proteome</keyword>
<dbReference type="Proteomes" id="UP000509441">
    <property type="component" value="Chromosome"/>
</dbReference>
<dbReference type="EMBL" id="CP026994">
    <property type="protein sequence ID" value="QLH04551.1"/>
    <property type="molecule type" value="Genomic_DNA"/>
</dbReference>
<accession>A0A7D5M2N9</accession>
<dbReference type="Gene3D" id="1.10.10.10">
    <property type="entry name" value="Winged helix-like DNA-binding domain superfamily/Winged helix DNA-binding domain"/>
    <property type="match status" value="1"/>
</dbReference>
<evidence type="ECO:0000259" key="1">
    <source>
        <dbReference type="Pfam" id="PF01978"/>
    </source>
</evidence>
<proteinExistence type="predicted"/>
<dbReference type="SUPFAM" id="SSF46785">
    <property type="entry name" value="Winged helix' DNA-binding domain"/>
    <property type="match status" value="1"/>
</dbReference>
<feature type="domain" description="Transcription regulator TrmB N-terminal" evidence="1">
    <location>
        <begin position="15"/>
        <end position="82"/>
    </location>
</feature>
<dbReference type="InterPro" id="IPR002831">
    <property type="entry name" value="Tscrpt_reg_TrmB_N"/>
</dbReference>
<evidence type="ECO:0000313" key="3">
    <source>
        <dbReference type="Proteomes" id="UP000509441"/>
    </source>
</evidence>